<gene>
    <name evidence="3" type="ORF">T4C_11903</name>
</gene>
<feature type="transmembrane region" description="Helical" evidence="2">
    <location>
        <begin position="57"/>
        <end position="75"/>
    </location>
</feature>
<dbReference type="EMBL" id="JYDV01000061">
    <property type="protein sequence ID" value="KRZ37256.1"/>
    <property type="molecule type" value="Genomic_DNA"/>
</dbReference>
<evidence type="ECO:0000313" key="3">
    <source>
        <dbReference type="EMBL" id="KRZ37256.1"/>
    </source>
</evidence>
<evidence type="ECO:0000313" key="4">
    <source>
        <dbReference type="Proteomes" id="UP000054826"/>
    </source>
</evidence>
<dbReference type="Proteomes" id="UP000054826">
    <property type="component" value="Unassembled WGS sequence"/>
</dbReference>
<evidence type="ECO:0000256" key="1">
    <source>
        <dbReference type="SAM" id="MobiDB-lite"/>
    </source>
</evidence>
<comment type="caution">
    <text evidence="3">The sequence shown here is derived from an EMBL/GenBank/DDBJ whole genome shotgun (WGS) entry which is preliminary data.</text>
</comment>
<keyword evidence="2" id="KW-0472">Membrane</keyword>
<dbReference type="AlphaFoldDB" id="A0A0V1JQK7"/>
<keyword evidence="2" id="KW-0812">Transmembrane</keyword>
<sequence length="133" mass="15460">LTRTLRFVYQKRHANFLTPAVLLLGGLSFNGFRRTVCAANARAFFLRRRWYNSIKEGSAFCLLLICFIKLIRLHLVKPVQTINKKNEKGSALITITWMEIWIMKKRKSENADDTKQIADGMKQIEDDTKQNRG</sequence>
<name>A0A0V1JQK7_TRIPS</name>
<feature type="region of interest" description="Disordered" evidence="1">
    <location>
        <begin position="108"/>
        <end position="133"/>
    </location>
</feature>
<reference evidence="3 4" key="1">
    <citation type="submission" date="2015-01" db="EMBL/GenBank/DDBJ databases">
        <title>Evolution of Trichinella species and genotypes.</title>
        <authorList>
            <person name="Korhonen P.K."/>
            <person name="Edoardo P."/>
            <person name="Giuseppe L.R."/>
            <person name="Gasser R.B."/>
        </authorList>
    </citation>
    <scope>NUCLEOTIDE SEQUENCE [LARGE SCALE GENOMIC DNA]</scope>
    <source>
        <strain evidence="3">ISS176</strain>
    </source>
</reference>
<proteinExistence type="predicted"/>
<protein>
    <submittedName>
        <fullName evidence="3">Uncharacterized protein</fullName>
    </submittedName>
</protein>
<accession>A0A0V1JQK7</accession>
<organism evidence="3 4">
    <name type="scientific">Trichinella pseudospiralis</name>
    <name type="common">Parasitic roundworm</name>
    <dbReference type="NCBI Taxonomy" id="6337"/>
    <lineage>
        <taxon>Eukaryota</taxon>
        <taxon>Metazoa</taxon>
        <taxon>Ecdysozoa</taxon>
        <taxon>Nematoda</taxon>
        <taxon>Enoplea</taxon>
        <taxon>Dorylaimia</taxon>
        <taxon>Trichinellida</taxon>
        <taxon>Trichinellidae</taxon>
        <taxon>Trichinella</taxon>
    </lineage>
</organism>
<keyword evidence="2" id="KW-1133">Transmembrane helix</keyword>
<evidence type="ECO:0000256" key="2">
    <source>
        <dbReference type="SAM" id="Phobius"/>
    </source>
</evidence>
<feature type="non-terminal residue" evidence="3">
    <location>
        <position position="1"/>
    </location>
</feature>